<evidence type="ECO:0000313" key="2">
    <source>
        <dbReference type="EMBL" id="USQ14813.1"/>
    </source>
</evidence>
<dbReference type="SMART" id="SM00260">
    <property type="entry name" value="CheW"/>
    <property type="match status" value="1"/>
</dbReference>
<dbReference type="InterPro" id="IPR036061">
    <property type="entry name" value="CheW-like_dom_sf"/>
</dbReference>
<accession>A0ABY4YBQ8</accession>
<dbReference type="EMBL" id="CP071527">
    <property type="protein sequence ID" value="USQ14813.1"/>
    <property type="molecule type" value="Genomic_DNA"/>
</dbReference>
<evidence type="ECO:0000259" key="1">
    <source>
        <dbReference type="PROSITE" id="PS50851"/>
    </source>
</evidence>
<dbReference type="PANTHER" id="PTHR22617:SF23">
    <property type="entry name" value="CHEMOTAXIS PROTEIN CHEW"/>
    <property type="match status" value="1"/>
</dbReference>
<name>A0ABY4YBQ8_9GAMM</name>
<dbReference type="PANTHER" id="PTHR22617">
    <property type="entry name" value="CHEMOTAXIS SENSOR HISTIDINE KINASE-RELATED"/>
    <property type="match status" value="1"/>
</dbReference>
<dbReference type="Pfam" id="PF01584">
    <property type="entry name" value="CheW"/>
    <property type="match status" value="1"/>
</dbReference>
<dbReference type="InterPro" id="IPR002545">
    <property type="entry name" value="CheW-lke_dom"/>
</dbReference>
<dbReference type="RefSeq" id="WP_252581643.1">
    <property type="nucleotide sequence ID" value="NZ_CP071527.1"/>
</dbReference>
<gene>
    <name evidence="2" type="ORF">J2N86_05795</name>
</gene>
<dbReference type="SUPFAM" id="SSF50341">
    <property type="entry name" value="CheW-like"/>
    <property type="match status" value="1"/>
</dbReference>
<sequence length="149" mass="17012">MRFENIIKQFQFEESEVTDEKKTFIQFVMCDSHYALDIHYVSEIVEVPVITPYPEIVSGYLGIVNLGGQIIPVVDFTGKYTNGIETYRVQKTHLLLVADFNGNSPFGLIIERPRRVDVSLKMLVSATANINNLPVRLLDEGDFHFKESE</sequence>
<proteinExistence type="predicted"/>
<dbReference type="Proteomes" id="UP001057474">
    <property type="component" value="Chromosome"/>
</dbReference>
<dbReference type="InterPro" id="IPR039315">
    <property type="entry name" value="CheW"/>
</dbReference>
<feature type="domain" description="CheW-like" evidence="1">
    <location>
        <begin position="21"/>
        <end position="149"/>
    </location>
</feature>
<reference evidence="2" key="1">
    <citation type="submission" date="2021-03" db="EMBL/GenBank/DDBJ databases">
        <title>Legionella lytica PCM 2298.</title>
        <authorList>
            <person name="Koper P."/>
        </authorList>
    </citation>
    <scope>NUCLEOTIDE SEQUENCE</scope>
    <source>
        <strain evidence="2">PCM 2298</strain>
    </source>
</reference>
<organism evidence="2 3">
    <name type="scientific">Legionella lytica</name>
    <dbReference type="NCBI Taxonomy" id="96232"/>
    <lineage>
        <taxon>Bacteria</taxon>
        <taxon>Pseudomonadati</taxon>
        <taxon>Pseudomonadota</taxon>
        <taxon>Gammaproteobacteria</taxon>
        <taxon>Legionellales</taxon>
        <taxon>Legionellaceae</taxon>
        <taxon>Legionella</taxon>
    </lineage>
</organism>
<evidence type="ECO:0000313" key="3">
    <source>
        <dbReference type="Proteomes" id="UP001057474"/>
    </source>
</evidence>
<protein>
    <submittedName>
        <fullName evidence="2">Chemotaxis protein CheW</fullName>
    </submittedName>
</protein>
<keyword evidence="3" id="KW-1185">Reference proteome</keyword>
<dbReference type="PROSITE" id="PS50851">
    <property type="entry name" value="CHEW"/>
    <property type="match status" value="1"/>
</dbReference>
<dbReference type="Gene3D" id="2.40.50.180">
    <property type="entry name" value="CheA-289, Domain 4"/>
    <property type="match status" value="1"/>
</dbReference>